<reference evidence="5 6" key="1">
    <citation type="journal article" date="2004" name="Nature">
        <title>Genome evolution in yeasts.</title>
        <authorList>
            <consortium name="Genolevures"/>
            <person name="Dujon B."/>
            <person name="Sherman D."/>
            <person name="Fischer G."/>
            <person name="Durrens P."/>
            <person name="Casaregola S."/>
            <person name="Lafontaine I."/>
            <person name="de Montigny J."/>
            <person name="Marck C."/>
            <person name="Neuveglise C."/>
            <person name="Talla E."/>
            <person name="Goffard N."/>
            <person name="Frangeul L."/>
            <person name="Aigle M."/>
            <person name="Anthouard V."/>
            <person name="Babour A."/>
            <person name="Barbe V."/>
            <person name="Barnay S."/>
            <person name="Blanchin S."/>
            <person name="Beckerich J.M."/>
            <person name="Beyne E."/>
            <person name="Bleykasten C."/>
            <person name="Boisrame A."/>
            <person name="Boyer J."/>
            <person name="Cattolico L."/>
            <person name="Confanioleri F."/>
            <person name="de Daruvar A."/>
            <person name="Despons L."/>
            <person name="Fabre E."/>
            <person name="Fairhead C."/>
            <person name="Ferry-Dumazet H."/>
            <person name="Groppi A."/>
            <person name="Hantraye F."/>
            <person name="Hennequin C."/>
            <person name="Jauniaux N."/>
            <person name="Joyet P."/>
            <person name="Kachouri R."/>
            <person name="Kerrest A."/>
            <person name="Koszul R."/>
            <person name="Lemaire M."/>
            <person name="Lesur I."/>
            <person name="Ma L."/>
            <person name="Muller H."/>
            <person name="Nicaud J.M."/>
            <person name="Nikolski M."/>
            <person name="Oztas S."/>
            <person name="Ozier-Kalogeropoulos O."/>
            <person name="Pellenz S."/>
            <person name="Potier S."/>
            <person name="Richard G.F."/>
            <person name="Straub M.L."/>
            <person name="Suleau A."/>
            <person name="Swennene D."/>
            <person name="Tekaia F."/>
            <person name="Wesolowski-Louvel M."/>
            <person name="Westhof E."/>
            <person name="Wirth B."/>
            <person name="Zeniou-Meyer M."/>
            <person name="Zivanovic I."/>
            <person name="Bolotin-Fukuhara M."/>
            <person name="Thierry A."/>
            <person name="Bouchier C."/>
            <person name="Caudron B."/>
            <person name="Scarpelli C."/>
            <person name="Gaillardin C."/>
            <person name="Weissenbach J."/>
            <person name="Wincker P."/>
            <person name="Souciet J.L."/>
        </authorList>
    </citation>
    <scope>NUCLEOTIDE SEQUENCE [LARGE SCALE GENOMIC DNA]</scope>
    <source>
        <strain evidence="6">ATCC 36239 / CBS 767 / BCRC 21394 / JCM 1990 / NBRC 0083 / IGC 2968</strain>
    </source>
</reference>
<dbReference type="EMBL" id="CR382133">
    <property type="protein sequence ID" value="CAG84450.2"/>
    <property type="molecule type" value="Genomic_DNA"/>
</dbReference>
<dbReference type="PANTHER" id="PTHR37534:SF49">
    <property type="entry name" value="LYSINE BIOSYNTHESIS REGULATORY PROTEIN LYS14"/>
    <property type="match status" value="1"/>
</dbReference>
<feature type="region of interest" description="Disordered" evidence="3">
    <location>
        <begin position="139"/>
        <end position="195"/>
    </location>
</feature>
<dbReference type="Gene3D" id="4.10.240.10">
    <property type="entry name" value="Zn(2)-C6 fungal-type DNA-binding domain"/>
    <property type="match status" value="1"/>
</dbReference>
<dbReference type="InterPro" id="IPR001138">
    <property type="entry name" value="Zn2Cys6_DnaBD"/>
</dbReference>
<dbReference type="OMA" id="WYDISHQ"/>
<feature type="domain" description="Zn(2)-C6 fungal-type" evidence="4">
    <location>
        <begin position="23"/>
        <end position="53"/>
    </location>
</feature>
<evidence type="ECO:0000256" key="1">
    <source>
        <dbReference type="ARBA" id="ARBA00004123"/>
    </source>
</evidence>
<dbReference type="GeneID" id="2899833"/>
<evidence type="ECO:0000259" key="4">
    <source>
        <dbReference type="PROSITE" id="PS50048"/>
    </source>
</evidence>
<evidence type="ECO:0000313" key="6">
    <source>
        <dbReference type="Proteomes" id="UP000000599"/>
    </source>
</evidence>
<sequence>MSTRILKFDNEKKKKKRDYSKNGCRECKRRKIKCDEAKPACWQCKRLKKSCSYPEVGERVLRASRKLMDNYDSYRAPEGSMPFNTCGHHTTVDTHINPNIRDNQQQTAAYIQPQSNIRELYPPRLAPPSMLNLLNDTHQRIDRDGNGTSSTVEIPERKSQSSSSTISNDPNNFQNLSEERSGSSYATPATGHPIDNNNMLLLTSDGFYDNPEDLNLLATDLNDIVNSFMFEANFDTKMHDNDFQSVDTFFDELISKDKEPDGELNMNTNTNEEFDEPIPRHIPIDFIKVKTKREEKYLTGFYDIFAEIILPFNSYDDKVKAFFNPLRDILLKCASGEPFLLAGILASGAKACFEKTNLPEDEEAFFKYLSKCLKMLEPSLKNRDDKDKKLWASNIDSVLITVLLLTGINALSSKQEWRPHLRGAKDILLRYSSNSLKYPRLRNSKLMIFCKFMFASYETLAGLSSKFGGTLKESEVDLLICAGDPHEIKALRDLGIVRDDGFNLLCGYHNSCIPHLRDLIKILNKARSKGNKFKPDDTFEYIRLISEFHAQTNIEFVTKKYFLQPSDFKDGIIPDNLLLETVMINNVEHVISWMDICHQIYALASLMIIITHCFQLSYKSAQVQSLICKLMEPMVFLESYSEDLSSKKVCVMMLQWPMYIAGINCISEEHKQLIMKCFNISTEAGSRSADLTLKKIKKIWDLHTNNREWNVDDDDIDIVTY</sequence>
<name>Q6BZ71_DEBHA</name>
<dbReference type="SUPFAM" id="SSF57701">
    <property type="entry name" value="Zn2/Cys6 DNA-binding domain"/>
    <property type="match status" value="1"/>
</dbReference>
<dbReference type="OrthoDB" id="424974at2759"/>
<dbReference type="GO" id="GO:0045944">
    <property type="term" value="P:positive regulation of transcription by RNA polymerase II"/>
    <property type="evidence" value="ECO:0007669"/>
    <property type="project" value="TreeGrafter"/>
</dbReference>
<dbReference type="FunCoup" id="Q6BZ71">
    <property type="interactions" value="71"/>
</dbReference>
<accession>Q6BZ71</accession>
<dbReference type="Pfam" id="PF00172">
    <property type="entry name" value="Zn_clus"/>
    <property type="match status" value="1"/>
</dbReference>
<dbReference type="AlphaFoldDB" id="Q6BZ71"/>
<dbReference type="VEuPathDB" id="FungiDB:DEHA2A03586g"/>
<dbReference type="SMART" id="SM00066">
    <property type="entry name" value="GAL4"/>
    <property type="match status" value="1"/>
</dbReference>
<dbReference type="InterPro" id="IPR021858">
    <property type="entry name" value="Fun_TF"/>
</dbReference>
<dbReference type="PANTHER" id="PTHR37534">
    <property type="entry name" value="TRANSCRIPTIONAL ACTIVATOR PROTEIN UGA3"/>
    <property type="match status" value="1"/>
</dbReference>
<evidence type="ECO:0000313" key="5">
    <source>
        <dbReference type="EMBL" id="CAG84450.2"/>
    </source>
</evidence>
<dbReference type="PROSITE" id="PS50048">
    <property type="entry name" value="ZN2_CY6_FUNGAL_2"/>
    <property type="match status" value="1"/>
</dbReference>
<gene>
    <name evidence="5" type="ordered locus">DEHA2A03586g</name>
</gene>
<dbReference type="STRING" id="284592.Q6BZ71"/>
<dbReference type="Proteomes" id="UP000000599">
    <property type="component" value="Chromosome A"/>
</dbReference>
<dbReference type="GO" id="GO:0008270">
    <property type="term" value="F:zinc ion binding"/>
    <property type="evidence" value="ECO:0007669"/>
    <property type="project" value="InterPro"/>
</dbReference>
<dbReference type="eggNOG" id="ENOG502QW5G">
    <property type="taxonomic scope" value="Eukaryota"/>
</dbReference>
<dbReference type="Pfam" id="PF11951">
    <property type="entry name" value="Fungal_trans_2"/>
    <property type="match status" value="1"/>
</dbReference>
<organism evidence="5 6">
    <name type="scientific">Debaryomyces hansenii (strain ATCC 36239 / CBS 767 / BCRC 21394 / JCM 1990 / NBRC 0083 / IGC 2968)</name>
    <name type="common">Yeast</name>
    <name type="synonym">Torulaspora hansenii</name>
    <dbReference type="NCBI Taxonomy" id="284592"/>
    <lineage>
        <taxon>Eukaryota</taxon>
        <taxon>Fungi</taxon>
        <taxon>Dikarya</taxon>
        <taxon>Ascomycota</taxon>
        <taxon>Saccharomycotina</taxon>
        <taxon>Pichiomycetes</taxon>
        <taxon>Debaryomycetaceae</taxon>
        <taxon>Debaryomyces</taxon>
    </lineage>
</organism>
<dbReference type="GO" id="GO:0005634">
    <property type="term" value="C:nucleus"/>
    <property type="evidence" value="ECO:0007669"/>
    <property type="project" value="UniProtKB-SubCell"/>
</dbReference>
<dbReference type="GO" id="GO:0000981">
    <property type="term" value="F:DNA-binding transcription factor activity, RNA polymerase II-specific"/>
    <property type="evidence" value="ECO:0007669"/>
    <property type="project" value="InterPro"/>
</dbReference>
<proteinExistence type="predicted"/>
<evidence type="ECO:0000256" key="3">
    <source>
        <dbReference type="SAM" id="MobiDB-lite"/>
    </source>
</evidence>
<dbReference type="InParanoid" id="Q6BZ71"/>
<protein>
    <submittedName>
        <fullName evidence="5">DEHA2A03586p</fullName>
    </submittedName>
</protein>
<keyword evidence="6" id="KW-1185">Reference proteome</keyword>
<dbReference type="RefSeq" id="XP_456498.2">
    <property type="nucleotide sequence ID" value="XM_456498.1"/>
</dbReference>
<dbReference type="HOGENOM" id="CLU_014489_1_0_1"/>
<dbReference type="CDD" id="cd00067">
    <property type="entry name" value="GAL4"/>
    <property type="match status" value="1"/>
</dbReference>
<evidence type="ECO:0000256" key="2">
    <source>
        <dbReference type="ARBA" id="ARBA00023242"/>
    </source>
</evidence>
<keyword evidence="2" id="KW-0539">Nucleus</keyword>
<dbReference type="PROSITE" id="PS00463">
    <property type="entry name" value="ZN2_CY6_FUNGAL_1"/>
    <property type="match status" value="1"/>
</dbReference>
<dbReference type="InterPro" id="IPR036864">
    <property type="entry name" value="Zn2-C6_fun-type_DNA-bd_sf"/>
</dbReference>
<dbReference type="KEGG" id="dha:DEHA2A03586g"/>
<dbReference type="GO" id="GO:0000976">
    <property type="term" value="F:transcription cis-regulatory region binding"/>
    <property type="evidence" value="ECO:0007669"/>
    <property type="project" value="TreeGrafter"/>
</dbReference>
<feature type="compositionally biased region" description="Polar residues" evidence="3">
    <location>
        <begin position="160"/>
        <end position="187"/>
    </location>
</feature>
<comment type="subcellular location">
    <subcellularLocation>
        <location evidence="1">Nucleus</location>
    </subcellularLocation>
</comment>